<keyword evidence="4" id="KW-1185">Reference proteome</keyword>
<dbReference type="InterPro" id="IPR016024">
    <property type="entry name" value="ARM-type_fold"/>
</dbReference>
<dbReference type="InterPro" id="IPR000225">
    <property type="entry name" value="Armadillo"/>
</dbReference>
<evidence type="ECO:0000313" key="3">
    <source>
        <dbReference type="EMBL" id="RZC60532.1"/>
    </source>
</evidence>
<feature type="repeat" description="ARM" evidence="1">
    <location>
        <begin position="179"/>
        <end position="221"/>
    </location>
</feature>
<dbReference type="Gene3D" id="1.25.10.10">
    <property type="entry name" value="Leucine-rich Repeat Variant"/>
    <property type="match status" value="2"/>
</dbReference>
<dbReference type="SUPFAM" id="SSF48371">
    <property type="entry name" value="ARM repeat"/>
    <property type="match status" value="1"/>
</dbReference>
<dbReference type="InterPro" id="IPR054296">
    <property type="entry name" value="DUF7032"/>
</dbReference>
<dbReference type="PANTHER" id="PTHR46043">
    <property type="entry name" value="ARM REPEAT SUPERFAMILY PROTEIN"/>
    <property type="match status" value="1"/>
</dbReference>
<sequence>MKLPETHHYQISSSLIPLLIEEINDIQTFKGKWLVIKSKLNDLPTQLKDLSDFPNFTTNPLSSDLLISVSQTLTDSLTLVKNCKNPNFSAGKLRTQSDIDSVISKLDRHVHDIEILIKSGVMNQETGGGSKRETVRVESRNLITRLQIGDFEGRSAAMDTLLGLLQEDDKNVLIAVAQGVVPVLVKLLDSSCLEIKEKSVFAISRVSLIDSSKHVLIAEGVLLLNHLLRVLESGSGFAKEKACVTLQALSFSRENARGIGCRGGICSLLAICQSGTPSSQAVAAGVLRNLSGFSEIRQNFIEENAVPVLIGLISSGTVVAQENAIECLHNLVSEDENLKLLVVREGGIECLKNFWDSSAMGRSIESAIGLLRNMGSYRPIAEVIVADGFINRLVGALSCGVSGVRVAASKAIYELGFSTKTRKEMGDCGCIPPLVRMLDMKAIEEKEASAMTLSSLMQLGSNRRIFQKDERGILGTVQLLDPLVQNLDKKYPISILLAIAHLKKCRKEMVAAGACGHLQKLVEMDIEGAKKLMESLSRDHDSSEIMKMVDFVEGACDRLDLGLKWHPSLNYQLSVMLAGAFHTVDEVLFAEYTFSTRILLWVYDLVMWSSRDRLICISVYKKKVMVGMEMISPIKSLTDDIKHQL</sequence>
<evidence type="ECO:0000256" key="1">
    <source>
        <dbReference type="PROSITE-ProRule" id="PRU00259"/>
    </source>
</evidence>
<dbReference type="OMA" id="HDSSEIM"/>
<gene>
    <name evidence="3" type="ORF">C5167_022280</name>
</gene>
<dbReference type="SMART" id="SM00185">
    <property type="entry name" value="ARM"/>
    <property type="match status" value="5"/>
</dbReference>
<feature type="domain" description="DUF7032" evidence="2">
    <location>
        <begin position="13"/>
        <end position="121"/>
    </location>
</feature>
<dbReference type="Pfam" id="PF23005">
    <property type="entry name" value="DUF7032"/>
    <property type="match status" value="1"/>
</dbReference>
<reference evidence="3 4" key="1">
    <citation type="journal article" date="2018" name="Science">
        <title>The opium poppy genome and morphinan production.</title>
        <authorList>
            <person name="Guo L."/>
            <person name="Winzer T."/>
            <person name="Yang X."/>
            <person name="Li Y."/>
            <person name="Ning Z."/>
            <person name="He Z."/>
            <person name="Teodor R."/>
            <person name="Lu Y."/>
            <person name="Bowser T.A."/>
            <person name="Graham I.A."/>
            <person name="Ye K."/>
        </authorList>
    </citation>
    <scope>NUCLEOTIDE SEQUENCE [LARGE SCALE GENOMIC DNA]</scope>
    <source>
        <strain evidence="4">cv. HN1</strain>
        <tissue evidence="3">Leaves</tissue>
    </source>
</reference>
<protein>
    <recommendedName>
        <fullName evidence="2">DUF7032 domain-containing protein</fullName>
    </recommendedName>
</protein>
<proteinExistence type="predicted"/>
<dbReference type="Proteomes" id="UP000316621">
    <property type="component" value="Chromosome 5"/>
</dbReference>
<dbReference type="EMBL" id="CM010719">
    <property type="protein sequence ID" value="RZC60532.1"/>
    <property type="molecule type" value="Genomic_DNA"/>
</dbReference>
<dbReference type="InterPro" id="IPR011989">
    <property type="entry name" value="ARM-like"/>
</dbReference>
<evidence type="ECO:0000259" key="2">
    <source>
        <dbReference type="Pfam" id="PF23005"/>
    </source>
</evidence>
<dbReference type="PANTHER" id="PTHR46043:SF13">
    <property type="entry name" value="ARM REPEAT SUPERFAMILY PROTEIN"/>
    <property type="match status" value="1"/>
</dbReference>
<name>A0A4Y7JKJ1_PAPSO</name>
<dbReference type="AlphaFoldDB" id="A0A4Y7JKJ1"/>
<organism evidence="3 4">
    <name type="scientific">Papaver somniferum</name>
    <name type="common">Opium poppy</name>
    <dbReference type="NCBI Taxonomy" id="3469"/>
    <lineage>
        <taxon>Eukaryota</taxon>
        <taxon>Viridiplantae</taxon>
        <taxon>Streptophyta</taxon>
        <taxon>Embryophyta</taxon>
        <taxon>Tracheophyta</taxon>
        <taxon>Spermatophyta</taxon>
        <taxon>Magnoliopsida</taxon>
        <taxon>Ranunculales</taxon>
        <taxon>Papaveraceae</taxon>
        <taxon>Papaveroideae</taxon>
        <taxon>Papaver</taxon>
    </lineage>
</organism>
<dbReference type="Gramene" id="RZC60532">
    <property type="protein sequence ID" value="RZC60532"/>
    <property type="gene ID" value="C5167_022280"/>
</dbReference>
<evidence type="ECO:0000313" key="4">
    <source>
        <dbReference type="Proteomes" id="UP000316621"/>
    </source>
</evidence>
<feature type="repeat" description="ARM" evidence="1">
    <location>
        <begin position="304"/>
        <end position="346"/>
    </location>
</feature>
<dbReference type="PROSITE" id="PS50176">
    <property type="entry name" value="ARM_REPEAT"/>
    <property type="match status" value="2"/>
</dbReference>
<accession>A0A4Y7JKJ1</accession>